<dbReference type="Pfam" id="PF00011">
    <property type="entry name" value="HSP20"/>
    <property type="match status" value="1"/>
</dbReference>
<dbReference type="InterPro" id="IPR002068">
    <property type="entry name" value="A-crystallin/Hsp20_dom"/>
</dbReference>
<comment type="similarity">
    <text evidence="2 3">Belongs to the small heat shock protein (HSP20) family.</text>
</comment>
<accession>A0ABQ4QJ54</accession>
<evidence type="ECO:0000313" key="5">
    <source>
        <dbReference type="EMBL" id="GJD45056.1"/>
    </source>
</evidence>
<dbReference type="InterPro" id="IPR008978">
    <property type="entry name" value="HSP20-like_chaperone"/>
</dbReference>
<protein>
    <submittedName>
        <fullName evidence="5">Small heat shock protein IbpA</fullName>
    </submittedName>
</protein>
<organism evidence="5 6">
    <name type="scientific">Methylobacterium cerastii</name>
    <dbReference type="NCBI Taxonomy" id="932741"/>
    <lineage>
        <taxon>Bacteria</taxon>
        <taxon>Pseudomonadati</taxon>
        <taxon>Pseudomonadota</taxon>
        <taxon>Alphaproteobacteria</taxon>
        <taxon>Hyphomicrobiales</taxon>
        <taxon>Methylobacteriaceae</taxon>
        <taxon>Methylobacterium</taxon>
    </lineage>
</organism>
<evidence type="ECO:0000256" key="3">
    <source>
        <dbReference type="RuleBase" id="RU003616"/>
    </source>
</evidence>
<comment type="caution">
    <text evidence="5">The sequence shown here is derived from an EMBL/GenBank/DDBJ whole genome shotgun (WGS) entry which is preliminary data.</text>
</comment>
<feature type="domain" description="SHSP" evidence="4">
    <location>
        <begin position="29"/>
        <end position="141"/>
    </location>
</feature>
<dbReference type="PANTHER" id="PTHR47062">
    <property type="match status" value="1"/>
</dbReference>
<evidence type="ECO:0000256" key="2">
    <source>
        <dbReference type="PROSITE-ProRule" id="PRU00285"/>
    </source>
</evidence>
<evidence type="ECO:0000313" key="6">
    <source>
        <dbReference type="Proteomes" id="UP001055117"/>
    </source>
</evidence>
<dbReference type="CDD" id="cd06470">
    <property type="entry name" value="ACD_IbpA-B_like"/>
    <property type="match status" value="1"/>
</dbReference>
<dbReference type="PROSITE" id="PS01031">
    <property type="entry name" value="SHSP"/>
    <property type="match status" value="1"/>
</dbReference>
<keyword evidence="6" id="KW-1185">Reference proteome</keyword>
<sequence length="164" mass="18136">MRQFDLAPLYRSTVGFDRLFSAVDQFVATDAVPTYPRYNIERTAENAYRVTVAVAGFTEADLSIEVRENALTVKGERKPDPERRAEVLHQGIAARGFERRFQLADYVQVTGAALENGLLHVDLVREIPEAKKPRRIEIAIGGKTRAPAIEGAATEVPAEVQKAA</sequence>
<dbReference type="Proteomes" id="UP001055117">
    <property type="component" value="Unassembled WGS sequence"/>
</dbReference>
<dbReference type="RefSeq" id="WP_238272427.1">
    <property type="nucleotide sequence ID" value="NZ_BPQG01000044.1"/>
</dbReference>
<dbReference type="Gene3D" id="2.60.40.790">
    <property type="match status" value="1"/>
</dbReference>
<dbReference type="InterPro" id="IPR037913">
    <property type="entry name" value="ACD_IbpA/B"/>
</dbReference>
<reference evidence="5 6" key="1">
    <citation type="journal article" date="2021" name="Front. Microbiol.">
        <title>Comprehensive Comparative Genomics and Phenotyping of Methylobacterium Species.</title>
        <authorList>
            <person name="Alessa O."/>
            <person name="Ogura Y."/>
            <person name="Fujitani Y."/>
            <person name="Takami H."/>
            <person name="Hayashi T."/>
            <person name="Sahin N."/>
            <person name="Tani A."/>
        </authorList>
    </citation>
    <scope>NUCLEOTIDE SEQUENCE [LARGE SCALE GENOMIC DNA]</scope>
    <source>
        <strain evidence="5 6">DSM 23679</strain>
    </source>
</reference>
<gene>
    <name evidence="5" type="primary">ibpA_3</name>
    <name evidence="5" type="ORF">AFCDBAGC_2925</name>
</gene>
<dbReference type="EMBL" id="BPQG01000044">
    <property type="protein sequence ID" value="GJD45056.1"/>
    <property type="molecule type" value="Genomic_DNA"/>
</dbReference>
<dbReference type="SUPFAM" id="SSF49764">
    <property type="entry name" value="HSP20-like chaperones"/>
    <property type="match status" value="1"/>
</dbReference>
<proteinExistence type="inferred from homology"/>
<dbReference type="PANTHER" id="PTHR47062:SF1">
    <property type="entry name" value="SMALL HEAT SHOCK PROTEIN IBPA"/>
    <property type="match status" value="1"/>
</dbReference>
<keyword evidence="1 5" id="KW-0346">Stress response</keyword>
<evidence type="ECO:0000256" key="1">
    <source>
        <dbReference type="ARBA" id="ARBA00023016"/>
    </source>
</evidence>
<name>A0ABQ4QJ54_9HYPH</name>
<evidence type="ECO:0000259" key="4">
    <source>
        <dbReference type="PROSITE" id="PS01031"/>
    </source>
</evidence>